<accession>A0A1W1I239</accession>
<organism evidence="1 2">
    <name type="scientific">Nitrospira japonica</name>
    <dbReference type="NCBI Taxonomy" id="1325564"/>
    <lineage>
        <taxon>Bacteria</taxon>
        <taxon>Pseudomonadati</taxon>
        <taxon>Nitrospirota</taxon>
        <taxon>Nitrospiria</taxon>
        <taxon>Nitrospirales</taxon>
        <taxon>Nitrospiraceae</taxon>
        <taxon>Nitrospira</taxon>
    </lineage>
</organism>
<evidence type="ECO:0000313" key="1">
    <source>
        <dbReference type="EMBL" id="SLM46929.1"/>
    </source>
</evidence>
<evidence type="ECO:0000313" key="2">
    <source>
        <dbReference type="Proteomes" id="UP000192042"/>
    </source>
</evidence>
<proteinExistence type="predicted"/>
<protein>
    <submittedName>
        <fullName evidence="1">Uncharacterized protein</fullName>
    </submittedName>
</protein>
<reference evidence="1 2" key="1">
    <citation type="submission" date="2017-03" db="EMBL/GenBank/DDBJ databases">
        <authorList>
            <person name="Afonso C.L."/>
            <person name="Miller P.J."/>
            <person name="Scott M.A."/>
            <person name="Spackman E."/>
            <person name="Goraichik I."/>
            <person name="Dimitrov K.M."/>
            <person name="Suarez D.L."/>
            <person name="Swayne D.E."/>
        </authorList>
    </citation>
    <scope>NUCLEOTIDE SEQUENCE [LARGE SCALE GENOMIC DNA]</scope>
    <source>
        <strain evidence="1">Genome sequencing of Nitrospira japonica strain NJ11</strain>
    </source>
</reference>
<dbReference type="AlphaFoldDB" id="A0A1W1I239"/>
<dbReference type="EMBL" id="LT828648">
    <property type="protein sequence ID" value="SLM46929.1"/>
    <property type="molecule type" value="Genomic_DNA"/>
</dbReference>
<dbReference type="Proteomes" id="UP000192042">
    <property type="component" value="Chromosome I"/>
</dbReference>
<sequence length="24" mass="2650">MRMLLGIGCALLEISETIQCIERG</sequence>
<keyword evidence="2" id="KW-1185">Reference proteome</keyword>
<dbReference type="KEGG" id="nja:NSJP_0757"/>
<name>A0A1W1I239_9BACT</name>
<gene>
    <name evidence="1" type="ORF">NSJP_0757</name>
</gene>